<dbReference type="OrthoDB" id="112749at2759"/>
<dbReference type="EMBL" id="MCGN01000010">
    <property type="protein sequence ID" value="ORY92124.1"/>
    <property type="molecule type" value="Genomic_DNA"/>
</dbReference>
<dbReference type="PANTHER" id="PTHR34204:SF2">
    <property type="entry name" value="RNA-BINDING ASCH DOMAIN PROTEIN"/>
    <property type="match status" value="1"/>
</dbReference>
<organism evidence="1 2">
    <name type="scientific">Syncephalastrum racemosum</name>
    <name type="common">Filamentous fungus</name>
    <dbReference type="NCBI Taxonomy" id="13706"/>
    <lineage>
        <taxon>Eukaryota</taxon>
        <taxon>Fungi</taxon>
        <taxon>Fungi incertae sedis</taxon>
        <taxon>Mucoromycota</taxon>
        <taxon>Mucoromycotina</taxon>
        <taxon>Mucoromycetes</taxon>
        <taxon>Mucorales</taxon>
        <taxon>Syncephalastraceae</taxon>
        <taxon>Syncephalastrum</taxon>
    </lineage>
</organism>
<dbReference type="Proteomes" id="UP000242180">
    <property type="component" value="Unassembled WGS sequence"/>
</dbReference>
<evidence type="ECO:0000313" key="1">
    <source>
        <dbReference type="EMBL" id="ORY92124.1"/>
    </source>
</evidence>
<gene>
    <name evidence="1" type="ORF">BCR43DRAFT_81292</name>
</gene>
<dbReference type="InParanoid" id="A0A1X2H2V5"/>
<name>A0A1X2H2V5_SYNRA</name>
<evidence type="ECO:0000313" key="2">
    <source>
        <dbReference type="Proteomes" id="UP000242180"/>
    </source>
</evidence>
<accession>A0A1X2H2V5</accession>
<sequence>MLHTRRFGAFGLAIRKTLPERNLTMTDMQAVLPVLLNEQLSYPCQTQWHQLCKALLESSDPQLDPGSPDVPRLKSRLLTHVKENNLPYENIPMSRPFYRQMATTLEECQRRQGRLPDSLRTNPVPLLAMTNTHRIEQLEAEMTRLFSDPPSQDQLRHFLFEFLTPNDVRIFLRLRTTAGGQTLDVMPPSLDECLYAFSKVYVKASAKPSRVQQQHKLTVGAKALSKHWHRDQRTGFWGVCTGTEDAKNEHAERILVSILGDAVWINLHSLPHDETAYEIRQSQGYGVRWSKLAEGDWLFRGFLEPQMENGHSVGWRH</sequence>
<dbReference type="PANTHER" id="PTHR34204">
    <property type="entry name" value="RNA-BINDING ASCH DOMAIN PROTEIN"/>
    <property type="match status" value="1"/>
</dbReference>
<reference evidence="1 2" key="1">
    <citation type="submission" date="2016-07" db="EMBL/GenBank/DDBJ databases">
        <title>Pervasive Adenine N6-methylation of Active Genes in Fungi.</title>
        <authorList>
            <consortium name="DOE Joint Genome Institute"/>
            <person name="Mondo S.J."/>
            <person name="Dannebaum R.O."/>
            <person name="Kuo R.C."/>
            <person name="Labutti K."/>
            <person name="Haridas S."/>
            <person name="Kuo A."/>
            <person name="Salamov A."/>
            <person name="Ahrendt S.R."/>
            <person name="Lipzen A."/>
            <person name="Sullivan W."/>
            <person name="Andreopoulos W.B."/>
            <person name="Clum A."/>
            <person name="Lindquist E."/>
            <person name="Daum C."/>
            <person name="Ramamoorthy G.K."/>
            <person name="Gryganskyi A."/>
            <person name="Culley D."/>
            <person name="Magnuson J.K."/>
            <person name="James T.Y."/>
            <person name="O'Malley M.A."/>
            <person name="Stajich J.E."/>
            <person name="Spatafora J.W."/>
            <person name="Visel A."/>
            <person name="Grigoriev I.V."/>
        </authorList>
    </citation>
    <scope>NUCLEOTIDE SEQUENCE [LARGE SCALE GENOMIC DNA]</scope>
    <source>
        <strain evidence="1 2">NRRL 2496</strain>
    </source>
</reference>
<comment type="caution">
    <text evidence="1">The sequence shown here is derived from an EMBL/GenBank/DDBJ whole genome shotgun (WGS) entry which is preliminary data.</text>
</comment>
<dbReference type="AlphaFoldDB" id="A0A1X2H2V5"/>
<protein>
    <submittedName>
        <fullName evidence="1">Uncharacterized protein</fullName>
    </submittedName>
</protein>
<dbReference type="OMA" id="SKHWHRD"/>
<proteinExistence type="predicted"/>
<keyword evidence="2" id="KW-1185">Reference proteome</keyword>